<keyword evidence="8" id="KW-1185">Reference proteome</keyword>
<dbReference type="Gene3D" id="3.55.30.10">
    <property type="entry name" value="Hsp33 domain"/>
    <property type="match status" value="1"/>
</dbReference>
<dbReference type="CDD" id="cd00498">
    <property type="entry name" value="Hsp33"/>
    <property type="match status" value="1"/>
</dbReference>
<dbReference type="InterPro" id="IPR000397">
    <property type="entry name" value="Heat_shock_Hsp33"/>
</dbReference>
<evidence type="ECO:0000256" key="3">
    <source>
        <dbReference type="ARBA" id="ARBA00023157"/>
    </source>
</evidence>
<reference evidence="7 8" key="1">
    <citation type="submission" date="2019-03" db="EMBL/GenBank/DDBJ databases">
        <title>Genomic Encyclopedia of Type Strains, Phase IV (KMG-IV): sequencing the most valuable type-strain genomes for metagenomic binning, comparative biology and taxonomic classification.</title>
        <authorList>
            <person name="Goeker M."/>
        </authorList>
    </citation>
    <scope>NUCLEOTIDE SEQUENCE [LARGE SCALE GENOMIC DNA]</scope>
    <source>
        <strain evidence="7 8">DSM 101688</strain>
    </source>
</reference>
<evidence type="ECO:0000313" key="8">
    <source>
        <dbReference type="Proteomes" id="UP000295304"/>
    </source>
</evidence>
<name>A0A4R3JFP9_9PROT</name>
<dbReference type="GO" id="GO:0051082">
    <property type="term" value="F:unfolded protein binding"/>
    <property type="evidence" value="ECO:0007669"/>
    <property type="project" value="InterPro"/>
</dbReference>
<evidence type="ECO:0000256" key="4">
    <source>
        <dbReference type="ARBA" id="ARBA00023186"/>
    </source>
</evidence>
<dbReference type="InterPro" id="IPR016153">
    <property type="entry name" value="Heat_shock_Hsp33_N"/>
</dbReference>
<keyword evidence="5" id="KW-0676">Redox-active center</keyword>
<dbReference type="PANTHER" id="PTHR30111">
    <property type="entry name" value="33 KDA CHAPERONIN"/>
    <property type="match status" value="1"/>
</dbReference>
<evidence type="ECO:0000256" key="5">
    <source>
        <dbReference type="ARBA" id="ARBA00023284"/>
    </source>
</evidence>
<evidence type="ECO:0000256" key="6">
    <source>
        <dbReference type="SAM" id="MobiDB-lite"/>
    </source>
</evidence>
<dbReference type="Gene3D" id="3.90.1280.10">
    <property type="entry name" value="HSP33 redox switch-like"/>
    <property type="match status" value="1"/>
</dbReference>
<dbReference type="InterPro" id="IPR023212">
    <property type="entry name" value="Hsp33_helix_hairpin_bin_dom_sf"/>
</dbReference>
<organism evidence="7 8">
    <name type="scientific">Varunaivibrio sulfuroxidans</name>
    <dbReference type="NCBI Taxonomy" id="1773489"/>
    <lineage>
        <taxon>Bacteria</taxon>
        <taxon>Pseudomonadati</taxon>
        <taxon>Pseudomonadota</taxon>
        <taxon>Alphaproteobacteria</taxon>
        <taxon>Rhodospirillales</taxon>
        <taxon>Magnetovibrionaceae</taxon>
        <taxon>Varunaivibrio</taxon>
    </lineage>
</organism>
<dbReference type="PIRSF" id="PIRSF005261">
    <property type="entry name" value="Heat_shock_Hsp33"/>
    <property type="match status" value="1"/>
</dbReference>
<dbReference type="Gene3D" id="1.10.287.480">
    <property type="entry name" value="helix hairpin bin"/>
    <property type="match status" value="1"/>
</dbReference>
<dbReference type="PANTHER" id="PTHR30111:SF1">
    <property type="entry name" value="33 KDA CHAPERONIN"/>
    <property type="match status" value="1"/>
</dbReference>
<feature type="region of interest" description="Disordered" evidence="6">
    <location>
        <begin position="185"/>
        <end position="213"/>
    </location>
</feature>
<keyword evidence="1" id="KW-0963">Cytoplasm</keyword>
<dbReference type="Pfam" id="PF01430">
    <property type="entry name" value="HSP33"/>
    <property type="match status" value="1"/>
</dbReference>
<evidence type="ECO:0000256" key="2">
    <source>
        <dbReference type="ARBA" id="ARBA00022833"/>
    </source>
</evidence>
<dbReference type="InterPro" id="IPR016154">
    <property type="entry name" value="Heat_shock_Hsp33_C"/>
</dbReference>
<gene>
    <name evidence="7" type="ORF">EDD55_101301</name>
</gene>
<dbReference type="SUPFAM" id="SSF118352">
    <property type="entry name" value="HSP33 redox switch-like"/>
    <property type="match status" value="1"/>
</dbReference>
<keyword evidence="3" id="KW-1015">Disulfide bond</keyword>
<dbReference type="GO" id="GO:0005737">
    <property type="term" value="C:cytoplasm"/>
    <property type="evidence" value="ECO:0007669"/>
    <property type="project" value="InterPro"/>
</dbReference>
<dbReference type="SUPFAM" id="SSF64397">
    <property type="entry name" value="Hsp33 domain"/>
    <property type="match status" value="1"/>
</dbReference>
<dbReference type="EMBL" id="SLZW01000001">
    <property type="protein sequence ID" value="TCS64969.1"/>
    <property type="molecule type" value="Genomic_DNA"/>
</dbReference>
<sequence length="317" mass="34811">MTTVPGFDLVQTFQIERFNVRGRLVRLHDTIGDLCARHDYPPLVAARIGEAAALTAVLASSLKYDGMFSLQIQGDGPLSMILIDLGSDGAMRGYARFDADGVNMLEDADTAPDTAHLLGAGHMAFTVDQGADMERYQGVTALTGGSLAGAAHEYFRQSEQLPTEITLFNATATDGAISSGALMIQKMPDHGGNRGRNDNEGDPERRQADDNDWRGAVMKLRSMTSEEFLSPELSPETLAYRLYHEDGVRAFEAKALFQRCRCSREKVIATLKSFPRDEIIDETGTVLVVCEFCKRDYRFDGPALDDIYRPAEGDEPS</sequence>
<proteinExistence type="predicted"/>
<keyword evidence="2" id="KW-0862">Zinc</keyword>
<dbReference type="GO" id="GO:0042026">
    <property type="term" value="P:protein refolding"/>
    <property type="evidence" value="ECO:0007669"/>
    <property type="project" value="TreeGrafter"/>
</dbReference>
<keyword evidence="4" id="KW-0143">Chaperone</keyword>
<dbReference type="Proteomes" id="UP000295304">
    <property type="component" value="Unassembled WGS sequence"/>
</dbReference>
<accession>A0A4R3JFP9</accession>
<comment type="caution">
    <text evidence="7">The sequence shown here is derived from an EMBL/GenBank/DDBJ whole genome shotgun (WGS) entry which is preliminary data.</text>
</comment>
<dbReference type="AlphaFoldDB" id="A0A4R3JFP9"/>
<protein>
    <submittedName>
        <fullName evidence="7">Molecular chaperone Hsp33</fullName>
    </submittedName>
</protein>
<feature type="compositionally biased region" description="Basic and acidic residues" evidence="6">
    <location>
        <begin position="187"/>
        <end position="213"/>
    </location>
</feature>
<dbReference type="GO" id="GO:0044183">
    <property type="term" value="F:protein folding chaperone"/>
    <property type="evidence" value="ECO:0007669"/>
    <property type="project" value="TreeGrafter"/>
</dbReference>
<evidence type="ECO:0000256" key="1">
    <source>
        <dbReference type="ARBA" id="ARBA00022490"/>
    </source>
</evidence>
<evidence type="ECO:0000313" key="7">
    <source>
        <dbReference type="EMBL" id="TCS64969.1"/>
    </source>
</evidence>